<dbReference type="Gene3D" id="3.40.50.12780">
    <property type="entry name" value="N-terminal domain of ligase-like"/>
    <property type="match status" value="2"/>
</dbReference>
<dbReference type="PANTHER" id="PTHR43272:SF107">
    <property type="entry name" value="LONG-CHAIN-FATTY-ACID--COA LIGASE 5"/>
    <property type="match status" value="1"/>
</dbReference>
<keyword evidence="4" id="KW-1133">Transmembrane helix</keyword>
<sequence length="739" mass="83325">MMSIMAVSIITGLVIAISTIIDYIFSLFQILFKKPIPPTGAVEIDPVEHIYVHPDCTKGLKDFSSHAAKTIHEIFLNSVRLYGDRPQFSYRQSSDEPFKFYTYKQVLEIIKEIGSGIINAGLKPSNETFVGIYSSASVNYALCLYSTTDNHPTNHLNFILISKQVFEIIKEIGSGIINAGLKPSNETFVGIYSSASVNYALCLYSTWPYSMVPIGIYDSLGRDGVKFIITQSAVQLIFADDLTRIKNLIEWKDEAIALQTIVSFVEPTEELVRLAEEKKLKILTLDQLREIGRNNPVEVVPPKSTDTALIMYTSGSTGAPKGCILSHRSFIVAIFGILSSINLTSVPKDEAIPRVLNYMPLAHVFGCGTIVALSLLGGEAGFWQGKVEKLIDDFRDFRPTVLAMVPRLLNRLYDKVRLELRKKGVIGRVLFRLAIRGKLALIRRGNFSRNTIWDKIIFEKIRQSFGGKVNRVISTSAPLSRDVCRFSRAAFSCLFIECYGQTECTIACSQTLNDMESGETGIPTPVTYLKLVDVPEKEYYAKDRIGEICIRSATVFNGYLNDKAKTREAIDEQGWLHTGDIGRWTPHNTIQIVDRKKNMYKLSQGEYVAPEKIEDAYSRSRFISQLCVYGDSLESFLVAIVVLNDEYIQQWSKNQGHDYQGALSAEMETKLKQVVLDDMTREGKKRGLMSFEQVKAIEFIKDPFTIENGLLTPTFKSRRYAVEKKYKQLFKTIYKKVNA</sequence>
<organism evidence="6 7">
    <name type="scientific">Rotaria magnacalcarata</name>
    <dbReference type="NCBI Taxonomy" id="392030"/>
    <lineage>
        <taxon>Eukaryota</taxon>
        <taxon>Metazoa</taxon>
        <taxon>Spiralia</taxon>
        <taxon>Gnathifera</taxon>
        <taxon>Rotifera</taxon>
        <taxon>Eurotatoria</taxon>
        <taxon>Bdelloidea</taxon>
        <taxon>Philodinida</taxon>
        <taxon>Philodinidae</taxon>
        <taxon>Rotaria</taxon>
    </lineage>
</organism>
<keyword evidence="4" id="KW-0472">Membrane</keyword>
<dbReference type="GO" id="GO:0005783">
    <property type="term" value="C:endoplasmic reticulum"/>
    <property type="evidence" value="ECO:0007669"/>
    <property type="project" value="TreeGrafter"/>
</dbReference>
<dbReference type="Pfam" id="PF00501">
    <property type="entry name" value="AMP-binding"/>
    <property type="match status" value="1"/>
</dbReference>
<dbReference type="AlphaFoldDB" id="A0A816LHZ0"/>
<evidence type="ECO:0000256" key="4">
    <source>
        <dbReference type="SAM" id="Phobius"/>
    </source>
</evidence>
<dbReference type="GO" id="GO:0004467">
    <property type="term" value="F:long-chain fatty acid-CoA ligase activity"/>
    <property type="evidence" value="ECO:0007669"/>
    <property type="project" value="UniProtKB-EC"/>
</dbReference>
<dbReference type="GO" id="GO:0016020">
    <property type="term" value="C:membrane"/>
    <property type="evidence" value="ECO:0007669"/>
    <property type="project" value="TreeGrafter"/>
</dbReference>
<evidence type="ECO:0000256" key="2">
    <source>
        <dbReference type="ARBA" id="ARBA00022832"/>
    </source>
</evidence>
<dbReference type="PROSITE" id="PS00455">
    <property type="entry name" value="AMP_BINDING"/>
    <property type="match status" value="1"/>
</dbReference>
<evidence type="ECO:0000313" key="7">
    <source>
        <dbReference type="Proteomes" id="UP000663887"/>
    </source>
</evidence>
<evidence type="ECO:0000256" key="1">
    <source>
        <dbReference type="ARBA" id="ARBA00022598"/>
    </source>
</evidence>
<feature type="transmembrane region" description="Helical" evidence="4">
    <location>
        <begin position="6"/>
        <end position="25"/>
    </location>
</feature>
<accession>A0A816LHZ0</accession>
<dbReference type="EC" id="6.2.1.3" evidence="3"/>
<dbReference type="Proteomes" id="UP000663887">
    <property type="component" value="Unassembled WGS sequence"/>
</dbReference>
<evidence type="ECO:0000313" key="6">
    <source>
        <dbReference type="EMBL" id="CAF1954014.1"/>
    </source>
</evidence>
<dbReference type="InterPro" id="IPR042099">
    <property type="entry name" value="ANL_N_sf"/>
</dbReference>
<dbReference type="InterPro" id="IPR020845">
    <property type="entry name" value="AMP-binding_CS"/>
</dbReference>
<dbReference type="InterPro" id="IPR000873">
    <property type="entry name" value="AMP-dep_synth/lig_dom"/>
</dbReference>
<comment type="caution">
    <text evidence="6">The sequence shown here is derived from an EMBL/GenBank/DDBJ whole genome shotgun (WGS) entry which is preliminary data.</text>
</comment>
<keyword evidence="2" id="KW-0443">Lipid metabolism</keyword>
<evidence type="ECO:0000259" key="5">
    <source>
        <dbReference type="Pfam" id="PF00501"/>
    </source>
</evidence>
<evidence type="ECO:0000256" key="3">
    <source>
        <dbReference type="ARBA" id="ARBA00026121"/>
    </source>
</evidence>
<keyword evidence="2" id="KW-0276">Fatty acid metabolism</keyword>
<keyword evidence="1" id="KW-0436">Ligase</keyword>
<reference evidence="6" key="1">
    <citation type="submission" date="2021-02" db="EMBL/GenBank/DDBJ databases">
        <authorList>
            <person name="Nowell W R."/>
        </authorList>
    </citation>
    <scope>NUCLEOTIDE SEQUENCE</scope>
</reference>
<gene>
    <name evidence="6" type="ORF">XDN619_LOCUS1021</name>
</gene>
<keyword evidence="4" id="KW-0812">Transmembrane</keyword>
<protein>
    <recommendedName>
        <fullName evidence="3">long-chain-fatty-acid--CoA ligase</fullName>
        <ecNumber evidence="3">6.2.1.3</ecNumber>
    </recommendedName>
</protein>
<name>A0A816LHZ0_9BILA</name>
<feature type="domain" description="AMP-dependent synthetase/ligase" evidence="5">
    <location>
        <begin position="164"/>
        <end position="560"/>
    </location>
</feature>
<dbReference type="SUPFAM" id="SSF56801">
    <property type="entry name" value="Acetyl-CoA synthetase-like"/>
    <property type="match status" value="2"/>
</dbReference>
<dbReference type="PANTHER" id="PTHR43272">
    <property type="entry name" value="LONG-CHAIN-FATTY-ACID--COA LIGASE"/>
    <property type="match status" value="1"/>
</dbReference>
<dbReference type="EMBL" id="CAJNRG010000051">
    <property type="protein sequence ID" value="CAF1954014.1"/>
    <property type="molecule type" value="Genomic_DNA"/>
</dbReference>
<proteinExistence type="predicted"/>